<reference evidence="1" key="1">
    <citation type="submission" date="2019-01" db="EMBL/GenBank/DDBJ databases">
        <title>Draft genome sequences of three monokaryotic isolates of the white-rot basidiomycete fungus Dichomitus squalens.</title>
        <authorList>
            <consortium name="DOE Joint Genome Institute"/>
            <person name="Lopez S.C."/>
            <person name="Andreopoulos B."/>
            <person name="Pangilinan J."/>
            <person name="Lipzen A."/>
            <person name="Riley R."/>
            <person name="Ahrendt S."/>
            <person name="Ng V."/>
            <person name="Barry K."/>
            <person name="Daum C."/>
            <person name="Grigoriev I.V."/>
            <person name="Hilden K.S."/>
            <person name="Makela M.R."/>
            <person name="de Vries R.P."/>
        </authorList>
    </citation>
    <scope>NUCLEOTIDE SEQUENCE [LARGE SCALE GENOMIC DNA]</scope>
    <source>
        <strain evidence="1">OM18370.1</strain>
    </source>
</reference>
<proteinExistence type="predicted"/>
<accession>A0A4Q9N6M1</accession>
<dbReference type="OrthoDB" id="2161379at2759"/>
<organism evidence="1">
    <name type="scientific">Dichomitus squalens</name>
    <dbReference type="NCBI Taxonomy" id="114155"/>
    <lineage>
        <taxon>Eukaryota</taxon>
        <taxon>Fungi</taxon>
        <taxon>Dikarya</taxon>
        <taxon>Basidiomycota</taxon>
        <taxon>Agaricomycotina</taxon>
        <taxon>Agaricomycetes</taxon>
        <taxon>Polyporales</taxon>
        <taxon>Polyporaceae</taxon>
        <taxon>Dichomitus</taxon>
    </lineage>
</organism>
<dbReference type="PANTHER" id="PTHR45296:SF1">
    <property type="entry name" value="TRANSDUCIN_WD40 REPEAT-LIKE SUPERFAMILY PROTEIN"/>
    <property type="match status" value="1"/>
</dbReference>
<dbReference type="Gene3D" id="2.130.10.10">
    <property type="entry name" value="YVTN repeat-like/Quinoprotein amine dehydrogenase"/>
    <property type="match status" value="1"/>
</dbReference>
<dbReference type="SUPFAM" id="SSF50978">
    <property type="entry name" value="WD40 repeat-like"/>
    <property type="match status" value="1"/>
</dbReference>
<dbReference type="Pfam" id="PF00400">
    <property type="entry name" value="WD40"/>
    <property type="match status" value="1"/>
</dbReference>
<protein>
    <submittedName>
        <fullName evidence="1">WD40-repeat-containing domain protein</fullName>
    </submittedName>
</protein>
<dbReference type="InterPro" id="IPR015943">
    <property type="entry name" value="WD40/YVTN_repeat-like_dom_sf"/>
</dbReference>
<gene>
    <name evidence="1" type="ORF">BD311DRAFT_792997</name>
</gene>
<dbReference type="SMART" id="SM00320">
    <property type="entry name" value="WD40"/>
    <property type="match status" value="3"/>
</dbReference>
<name>A0A4Q9N6M1_9APHY</name>
<dbReference type="InterPro" id="IPR036322">
    <property type="entry name" value="WD40_repeat_dom_sf"/>
</dbReference>
<sequence>MSWQLRETVAVPFGVSAVSFGADDTVIAGSEDGSLRWYTLPSTKVVKAIKALGEEIASIAYQPPKKSEQGSIWVASGRRVLSFPSDTSKMISTIQDAVVVVDIGEDDDDVLNELSISENGKYLAFSSDSGAVGIMDLSSRLVTRMKSRHTTVCGSVKFIPDRPSEIVSGGFDSAILHFDIGQGSILSQRDITAPPPSGGISLSPPFVLSLSVGPSGLFVVSTADGRAWVGGGGEKRSDRKKKRPRRWEGLKEDDGLWLQVADGPIVGAAFTHDDRFLTCSLLGSLAEYTLSRGADGKLRAEQSWSASTQSLEKVNAIAGSQSRVAVAGFGKDGKGVIEIWHTVQDMQ</sequence>
<dbReference type="InterPro" id="IPR001680">
    <property type="entry name" value="WD40_rpt"/>
</dbReference>
<dbReference type="AlphaFoldDB" id="A0A4Q9N6M1"/>
<dbReference type="PANTHER" id="PTHR45296">
    <property type="entry name" value="TRANSDUCIN/WD40 REPEAT-LIKE SUPERFAMILY PROTEIN"/>
    <property type="match status" value="1"/>
</dbReference>
<evidence type="ECO:0000313" key="1">
    <source>
        <dbReference type="EMBL" id="TBU35708.1"/>
    </source>
</evidence>
<dbReference type="Proteomes" id="UP000292957">
    <property type="component" value="Unassembled WGS sequence"/>
</dbReference>
<dbReference type="EMBL" id="ML143386">
    <property type="protein sequence ID" value="TBU35708.1"/>
    <property type="molecule type" value="Genomic_DNA"/>
</dbReference>